<dbReference type="EMBL" id="CP003493">
    <property type="protein sequence ID" value="AFV89284.1"/>
    <property type="molecule type" value="Genomic_DNA"/>
</dbReference>
<evidence type="ECO:0000313" key="2">
    <source>
        <dbReference type="Proteomes" id="UP000000214"/>
    </source>
</evidence>
<dbReference type="InterPro" id="IPR051162">
    <property type="entry name" value="T4SS_component"/>
</dbReference>
<dbReference type="PANTHER" id="PTHR30121:SF6">
    <property type="entry name" value="SLR6007 PROTEIN"/>
    <property type="match status" value="1"/>
</dbReference>
<gene>
    <name evidence="1" type="ordered locus">PACID_14700</name>
</gene>
<evidence type="ECO:0000313" key="1">
    <source>
        <dbReference type="EMBL" id="AFV89284.1"/>
    </source>
</evidence>
<dbReference type="PATRIC" id="fig|1171373.8.peg.1458"/>
<proteinExistence type="predicted"/>
<dbReference type="InterPro" id="IPR027417">
    <property type="entry name" value="P-loop_NTPase"/>
</dbReference>
<dbReference type="STRING" id="1171373.PACID_14700"/>
<dbReference type="KEGG" id="pbo:PACID_14700"/>
<dbReference type="HOGENOM" id="CLU_019823_1_0_11"/>
<sequence>MVIDPPEEYRGTSVQVCGLWPWAAGSGTPMAGVPMGRHLMTGATVCCDPISWFQRAGLIANPSMFVLGKPGLGKSTVVRHMATGLAGYGVMPMVLGDLKPDYVDLIAALGGQVIPLGPGRGHLNILDPGEAMTASRRLVGKARDELVADAHARRLQATLAMLTIVLGVAPEARETLILNRALRLLDERGPEVPVLGDLLQVIQDAPAELRTVALDRGDENRYRDVTERLVIGLSSLMGGGVLGDTFARPTSAPMAMDRPVVYDVSAIGEDARELQAAALLATWSNGFSTVNVAGALADAGLEPQRHYFLVLDEIWRALGSGAGMVDRVNALTRLNRNFGVGQAMATHTMSDLEALADPADRAKARGFVERAGIVVCGGLPAAEMPLLNSAVRMSRAEQQMLISWQDPPAWDSRTGRQAEPPGRGKFLIKVGGRPGIPTQVVLTRTEVAMNVNDTDKKWHTRSRIGRRGQDAA</sequence>
<organism evidence="1 2">
    <name type="scientific">Acidipropionibacterium acidipropionici (strain ATCC 4875 / DSM 20272 / JCM 6432 / NBRC 12425 / NCIMB 8070 / 4)</name>
    <name type="common">Propionibacterium acidipropionici</name>
    <dbReference type="NCBI Taxonomy" id="1171373"/>
    <lineage>
        <taxon>Bacteria</taxon>
        <taxon>Bacillati</taxon>
        <taxon>Actinomycetota</taxon>
        <taxon>Actinomycetes</taxon>
        <taxon>Propionibacteriales</taxon>
        <taxon>Propionibacteriaceae</taxon>
        <taxon>Acidipropionibacterium</taxon>
    </lineage>
</organism>
<name>K7RMW2_ACIA4</name>
<dbReference type="SUPFAM" id="SSF52540">
    <property type="entry name" value="P-loop containing nucleoside triphosphate hydrolases"/>
    <property type="match status" value="1"/>
</dbReference>
<dbReference type="Gene3D" id="3.40.50.300">
    <property type="entry name" value="P-loop containing nucleotide triphosphate hydrolases"/>
    <property type="match status" value="2"/>
</dbReference>
<reference evidence="1 2" key="1">
    <citation type="journal article" date="2012" name="BMC Genomics">
        <title>The genome sequence of Propionibacterium acidipropionici provides insights into its biotechnological and industrial potential.</title>
        <authorList>
            <person name="Parizzi L.P."/>
            <person name="Grassi M.C."/>
            <person name="Llerena L.A."/>
            <person name="Carazzolle M.F."/>
            <person name="Queiroz V.L."/>
            <person name="Lunardi I."/>
            <person name="Zeidler A.F."/>
            <person name="Teixeira P.J."/>
            <person name="Mieczkowski P."/>
            <person name="Rincones J."/>
            <person name="Pereira G.A."/>
        </authorList>
    </citation>
    <scope>NUCLEOTIDE SEQUENCE [LARGE SCALE GENOMIC DNA]</scope>
    <source>
        <strain evidence="2">ATCC 4875 / DSM 20272 / JCM 6432 / NBRC 12425 / NCIMB 8070</strain>
    </source>
</reference>
<accession>K7RMW2</accession>
<dbReference type="Proteomes" id="UP000000214">
    <property type="component" value="Chromosome"/>
</dbReference>
<dbReference type="AlphaFoldDB" id="K7RMW2"/>
<protein>
    <submittedName>
        <fullName evidence="1">ATP/GTP-binding protein</fullName>
    </submittedName>
</protein>
<dbReference type="eggNOG" id="COG0433">
    <property type="taxonomic scope" value="Bacteria"/>
</dbReference>
<dbReference type="PANTHER" id="PTHR30121">
    <property type="entry name" value="UNCHARACTERIZED PROTEIN YJGR-RELATED"/>
    <property type="match status" value="1"/>
</dbReference>
<dbReference type="RefSeq" id="WP_015070191.1">
    <property type="nucleotide sequence ID" value="NC_019395.1"/>
</dbReference>